<dbReference type="AlphaFoldDB" id="A0A6M3XUW5"/>
<dbReference type="EMBL" id="MT144951">
    <property type="protein sequence ID" value="QJI01791.1"/>
    <property type="molecule type" value="Genomic_DNA"/>
</dbReference>
<reference evidence="1" key="1">
    <citation type="submission" date="2020-03" db="EMBL/GenBank/DDBJ databases">
        <title>The deep terrestrial virosphere.</title>
        <authorList>
            <person name="Holmfeldt K."/>
            <person name="Nilsson E."/>
            <person name="Simone D."/>
            <person name="Lopez-Fernandez M."/>
            <person name="Wu X."/>
            <person name="de Brujin I."/>
            <person name="Lundin D."/>
            <person name="Andersson A."/>
            <person name="Bertilsson S."/>
            <person name="Dopson M."/>
        </authorList>
    </citation>
    <scope>NUCLEOTIDE SEQUENCE</scope>
    <source>
        <strain evidence="1">TM448B02776</strain>
    </source>
</reference>
<name>A0A6M3XUW5_9ZZZZ</name>
<evidence type="ECO:0000313" key="1">
    <source>
        <dbReference type="EMBL" id="QJI01791.1"/>
    </source>
</evidence>
<organism evidence="1">
    <name type="scientific">viral metagenome</name>
    <dbReference type="NCBI Taxonomy" id="1070528"/>
    <lineage>
        <taxon>unclassified sequences</taxon>
        <taxon>metagenomes</taxon>
        <taxon>organismal metagenomes</taxon>
    </lineage>
</organism>
<proteinExistence type="predicted"/>
<accession>A0A6M3XUW5</accession>
<sequence>MASKNILLGSGNVEEVVVKPPEIQKYAPVWRFHKSCLKGKLVVTDRELVILDEQGWKDHPGKVQLLPGHEHLFEG</sequence>
<gene>
    <name evidence="1" type="ORF">TM448B02776_0009</name>
</gene>
<protein>
    <submittedName>
        <fullName evidence="1">Uncharacterized protein</fullName>
    </submittedName>
</protein>